<name>A0AA91SSH1_9MYCO</name>
<evidence type="ECO:0000313" key="2">
    <source>
        <dbReference type="EMBL" id="OSC34767.1"/>
    </source>
</evidence>
<comment type="caution">
    <text evidence="2">The sequence shown here is derived from an EMBL/GenBank/DDBJ whole genome shotgun (WGS) entry which is preliminary data.</text>
</comment>
<dbReference type="Pfam" id="PF09250">
    <property type="entry name" value="Prim-Pol"/>
    <property type="match status" value="1"/>
</dbReference>
<evidence type="ECO:0000259" key="1">
    <source>
        <dbReference type="SMART" id="SM00943"/>
    </source>
</evidence>
<organism evidence="2 3">
    <name type="scientific">Mycolicibacillus koreensis</name>
    <dbReference type="NCBI Taxonomy" id="1069220"/>
    <lineage>
        <taxon>Bacteria</taxon>
        <taxon>Bacillati</taxon>
        <taxon>Actinomycetota</taxon>
        <taxon>Actinomycetes</taxon>
        <taxon>Mycobacteriales</taxon>
        <taxon>Mycobacteriaceae</taxon>
        <taxon>Mycolicibacillus</taxon>
    </lineage>
</organism>
<dbReference type="AlphaFoldDB" id="A0AA91SSH1"/>
<dbReference type="EMBL" id="NCXO01000008">
    <property type="protein sequence ID" value="OSC34767.1"/>
    <property type="molecule type" value="Genomic_DNA"/>
</dbReference>
<gene>
    <name evidence="2" type="ORF">B8W67_05840</name>
</gene>
<sequence length="199" mass="20879">MSAVSHEALVGRMAELGAHLLELRSGEKFPIAKKWTLAPALTPDAAIAHLNSGGNIGVNLLPSRMVVIDSENHVATTALINAGFTPTVVPAKAQMTSGHKRGGAHFWLRLPDLLSDLLDSQELKSDLQLRVAGRGLVDVLAGARQAVAPPSALAEAGGLRYLPATGGALDVTSPTELQVAPEWLFDLEGCFDDPHTIAS</sequence>
<dbReference type="SMART" id="SM00943">
    <property type="entry name" value="Prim-Pol"/>
    <property type="match status" value="1"/>
</dbReference>
<evidence type="ECO:0000313" key="3">
    <source>
        <dbReference type="Proteomes" id="UP000193577"/>
    </source>
</evidence>
<protein>
    <recommendedName>
        <fullName evidence="1">DNA primase/polymerase bifunctional N-terminal domain-containing protein</fullName>
    </recommendedName>
</protein>
<dbReference type="Proteomes" id="UP000193577">
    <property type="component" value="Unassembled WGS sequence"/>
</dbReference>
<dbReference type="SUPFAM" id="SSF56747">
    <property type="entry name" value="Prim-pol domain"/>
    <property type="match status" value="1"/>
</dbReference>
<proteinExistence type="predicted"/>
<accession>A0AA91SSH1</accession>
<dbReference type="InterPro" id="IPR015330">
    <property type="entry name" value="DNA_primase/pol_bifunc_N"/>
</dbReference>
<feature type="domain" description="DNA primase/polymerase bifunctional N-terminal" evidence="1">
    <location>
        <begin position="10"/>
        <end position="184"/>
    </location>
</feature>
<keyword evidence="3" id="KW-1185">Reference proteome</keyword>
<dbReference type="RefSeq" id="WP_085302811.1">
    <property type="nucleotide sequence ID" value="NZ_AP022594.1"/>
</dbReference>
<reference evidence="2 3" key="1">
    <citation type="submission" date="2017-04" db="EMBL/GenBank/DDBJ databases">
        <title>The new phylogeny of genus Mycobacterium.</title>
        <authorList>
            <person name="Tortoli E."/>
            <person name="Trovato A."/>
            <person name="Cirillo D.M."/>
        </authorList>
    </citation>
    <scope>NUCLEOTIDE SEQUENCE [LARGE SCALE GENOMIC DNA]</scope>
    <source>
        <strain evidence="2 3">KCTC 19819</strain>
    </source>
</reference>